<name>A0A1F7X3V8_9BACT</name>
<protein>
    <submittedName>
        <fullName evidence="1">Uncharacterized protein</fullName>
    </submittedName>
</protein>
<dbReference type="EMBL" id="MGFQ01000031">
    <property type="protein sequence ID" value="OGM08985.1"/>
    <property type="molecule type" value="Genomic_DNA"/>
</dbReference>
<accession>A0A1F7X3V8</accession>
<sequence length="98" mass="11649">MKVKSIEKKKYEVVTTEHAWFRRYSANTWENKDGRWIPYIEELEAAYQQFKNPPFEITCNPEGVSLIIKNKIIYLVSHFPIALKEDLEQALNSLMEEK</sequence>
<dbReference type="AlphaFoldDB" id="A0A1F7X3V8"/>
<gene>
    <name evidence="1" type="ORF">A2Z67_06075</name>
</gene>
<evidence type="ECO:0000313" key="1">
    <source>
        <dbReference type="EMBL" id="OGM08985.1"/>
    </source>
</evidence>
<reference evidence="1 2" key="1">
    <citation type="journal article" date="2016" name="Nat. Commun.">
        <title>Thousands of microbial genomes shed light on interconnected biogeochemical processes in an aquifer system.</title>
        <authorList>
            <person name="Anantharaman K."/>
            <person name="Brown C.T."/>
            <person name="Hug L.A."/>
            <person name="Sharon I."/>
            <person name="Castelle C.J."/>
            <person name="Probst A.J."/>
            <person name="Thomas B.C."/>
            <person name="Singh A."/>
            <person name="Wilkins M.J."/>
            <person name="Karaoz U."/>
            <person name="Brodie E.L."/>
            <person name="Williams K.H."/>
            <person name="Hubbard S.S."/>
            <person name="Banfield J.F."/>
        </authorList>
    </citation>
    <scope>NUCLEOTIDE SEQUENCE [LARGE SCALE GENOMIC DNA]</scope>
</reference>
<evidence type="ECO:0000313" key="2">
    <source>
        <dbReference type="Proteomes" id="UP000176939"/>
    </source>
</evidence>
<dbReference type="Proteomes" id="UP000176939">
    <property type="component" value="Unassembled WGS sequence"/>
</dbReference>
<organism evidence="1 2">
    <name type="scientific">Candidatus Woesebacteria bacterium RBG_13_36_22</name>
    <dbReference type="NCBI Taxonomy" id="1802478"/>
    <lineage>
        <taxon>Bacteria</taxon>
        <taxon>Candidatus Woeseibacteriota</taxon>
    </lineage>
</organism>
<comment type="caution">
    <text evidence="1">The sequence shown here is derived from an EMBL/GenBank/DDBJ whole genome shotgun (WGS) entry which is preliminary data.</text>
</comment>
<proteinExistence type="predicted"/>